<feature type="compositionally biased region" description="Acidic residues" evidence="1">
    <location>
        <begin position="1026"/>
        <end position="1043"/>
    </location>
</feature>
<evidence type="ECO:0000259" key="2">
    <source>
        <dbReference type="PROSITE" id="PS50994"/>
    </source>
</evidence>
<dbReference type="InterPro" id="IPR012337">
    <property type="entry name" value="RNaseH-like_sf"/>
</dbReference>
<accession>A0A812R9D5</accession>
<gene>
    <name evidence="3" type="primary">GIP</name>
    <name evidence="3" type="ORF">SPIL2461_LOCUS10474</name>
</gene>
<feature type="non-terminal residue" evidence="3">
    <location>
        <position position="1185"/>
    </location>
</feature>
<dbReference type="InterPro" id="IPR001584">
    <property type="entry name" value="Integrase_cat-core"/>
</dbReference>
<name>A0A812R9D5_SYMPI</name>
<dbReference type="GO" id="GO:0003676">
    <property type="term" value="F:nucleic acid binding"/>
    <property type="evidence" value="ECO:0007669"/>
    <property type="project" value="InterPro"/>
</dbReference>
<protein>
    <submittedName>
        <fullName evidence="3">GIP protein</fullName>
    </submittedName>
</protein>
<dbReference type="Proteomes" id="UP000649617">
    <property type="component" value="Unassembled WGS sequence"/>
</dbReference>
<feature type="compositionally biased region" description="Basic and acidic residues" evidence="1">
    <location>
        <begin position="1044"/>
        <end position="1053"/>
    </location>
</feature>
<feature type="domain" description="Integrase catalytic" evidence="2">
    <location>
        <begin position="664"/>
        <end position="828"/>
    </location>
</feature>
<evidence type="ECO:0000256" key="1">
    <source>
        <dbReference type="SAM" id="MobiDB-lite"/>
    </source>
</evidence>
<evidence type="ECO:0000313" key="3">
    <source>
        <dbReference type="EMBL" id="CAE7427315.1"/>
    </source>
</evidence>
<evidence type="ECO:0000313" key="4">
    <source>
        <dbReference type="Proteomes" id="UP000649617"/>
    </source>
</evidence>
<dbReference type="SUPFAM" id="SSF53098">
    <property type="entry name" value="Ribonuclease H-like"/>
    <property type="match status" value="1"/>
</dbReference>
<sequence>MTKTQLLEEAGRLGALVHHTWSATEIKAVIMEAREAQKEKDPTERMKKISHMTLPELRMKATELSIDYSNSTTKGNLLRLIRDSLNTPDQELMKFGKFRGYQFCEIPKSYGEWVLREMATSESPDPEFVRFGRWSRQKQMANEDDKKMESEIDPKVAAETKLAVLKDKGGDYGEDKNEALTAGPHGEERLLTRKFGGRKCCPELGRDCFFTEEEFVEAYKNRNEICEIDFDGGDEESIEVFECKEFTAEDRIAFAYDSGDFSFATCKEILDESCGDALKSEGDRKRVVQGASGQATFGFYVHGGVSGVTKAVVNHTVLARYLNGFIRAHVGDGATGGAISVIKGGSVKVHHDYNNAAGSRNYFASFGQEAGGELWVHDSSIKEADLQDNKNGEIVWKQAGSGDWLPGRLVDAQEKFVEFDPLVKHQVLDSEVPQELWIPSSHQEERERESGQITNVVGKLSVLFTTLLAAANSFLGECIQTEVINDPIVLLEIGGLDATLDATELNKAVLEPLSWEDYGDSSIKERALYLVKAVTPRQLHLHLRHAPEEAYSDLKELVREQLHGGGAVLLQGGEPRRVVEDVDHYVRYKNNHEGEEWTVLARPGAKNLETPCNLNPHHVLVMSEEEVKIEEKPLRVDGSGITFDKGVPGAQVCEATKEPQVARPTTLPRMLSFGEMVCADILYAHDCEDKRHTFLSLVDVGTTYHVVVKLRNTGGKEIEQAFNTYWLAPFGAPNAISLDLETGLQDGFSRLCSWHNVKIRNSATQAHFQSGVGERQGKWFKNIWIRVCRELSITADEAQLAATSVCCAKNSLRRRCGHSPSAWIFGREARGVEQVLDPDSGGRVTFDISDDARFQRQMAIRASARIAFHKSENDGKLRKALLQRARATTRPFENGEQVHYWNLPKNRRQGRWEGPAIVVGREGNNYWVSRGGRCRLTAPEHLHLRPSGPDETGEFLAMGQVKRELDQLLNQDFDKNDTYASDDEEGNDVEDDIGTLYSPSENHEDGAEVEDIEEDGRSGQDNEPCAVDDEGDEILELLPDQDDETGRDREPTKRGWPTSRMKHKTPPEDVEWKENDTFMAYSAMLMRKHLTKRGLEKRQEKELRWDEIPEQFQQKFRDAECKQWSEHLHYDALEPLNDAETEYVKKHVAGERVLRSRWAYKDKNWSRRRLEGQAEWRCKSRLVIA</sequence>
<dbReference type="AlphaFoldDB" id="A0A812R9D5"/>
<proteinExistence type="predicted"/>
<reference evidence="3" key="1">
    <citation type="submission" date="2021-02" db="EMBL/GenBank/DDBJ databases">
        <authorList>
            <person name="Dougan E. K."/>
            <person name="Rhodes N."/>
            <person name="Thang M."/>
            <person name="Chan C."/>
        </authorList>
    </citation>
    <scope>NUCLEOTIDE SEQUENCE</scope>
</reference>
<feature type="compositionally biased region" description="Acidic residues" evidence="1">
    <location>
        <begin position="980"/>
        <end position="993"/>
    </location>
</feature>
<dbReference type="PROSITE" id="PS50994">
    <property type="entry name" value="INTEGRASE"/>
    <property type="match status" value="1"/>
</dbReference>
<feature type="region of interest" description="Disordered" evidence="1">
    <location>
        <begin position="975"/>
        <end position="1068"/>
    </location>
</feature>
<dbReference type="InterPro" id="IPR036397">
    <property type="entry name" value="RNaseH_sf"/>
</dbReference>
<dbReference type="EMBL" id="CAJNIZ010019500">
    <property type="protein sequence ID" value="CAE7427315.1"/>
    <property type="molecule type" value="Genomic_DNA"/>
</dbReference>
<dbReference type="OrthoDB" id="447750at2759"/>
<keyword evidence="4" id="KW-1185">Reference proteome</keyword>
<dbReference type="GO" id="GO:0015074">
    <property type="term" value="P:DNA integration"/>
    <property type="evidence" value="ECO:0007669"/>
    <property type="project" value="InterPro"/>
</dbReference>
<comment type="caution">
    <text evidence="3">The sequence shown here is derived from an EMBL/GenBank/DDBJ whole genome shotgun (WGS) entry which is preliminary data.</text>
</comment>
<organism evidence="3 4">
    <name type="scientific">Symbiodinium pilosum</name>
    <name type="common">Dinoflagellate</name>
    <dbReference type="NCBI Taxonomy" id="2952"/>
    <lineage>
        <taxon>Eukaryota</taxon>
        <taxon>Sar</taxon>
        <taxon>Alveolata</taxon>
        <taxon>Dinophyceae</taxon>
        <taxon>Suessiales</taxon>
        <taxon>Symbiodiniaceae</taxon>
        <taxon>Symbiodinium</taxon>
    </lineage>
</organism>
<dbReference type="Gene3D" id="3.30.420.10">
    <property type="entry name" value="Ribonuclease H-like superfamily/Ribonuclease H"/>
    <property type="match status" value="1"/>
</dbReference>